<evidence type="ECO:0000256" key="1">
    <source>
        <dbReference type="SAM" id="Coils"/>
    </source>
</evidence>
<keyword evidence="1" id="KW-0175">Coiled coil</keyword>
<evidence type="ECO:0000313" key="3">
    <source>
        <dbReference type="EMBL" id="SMO38544.1"/>
    </source>
</evidence>
<dbReference type="InterPro" id="IPR050742">
    <property type="entry name" value="Helicase_Restrict-Modif_Enz"/>
</dbReference>
<feature type="coiled-coil region" evidence="1">
    <location>
        <begin position="147"/>
        <end position="195"/>
    </location>
</feature>
<dbReference type="Pfam" id="PF04313">
    <property type="entry name" value="HSDR_N"/>
    <property type="match status" value="1"/>
</dbReference>
<dbReference type="PANTHER" id="PTHR47396">
    <property type="entry name" value="TYPE I RESTRICTION ENZYME ECOKI R PROTEIN"/>
    <property type="match status" value="1"/>
</dbReference>
<dbReference type="EMBL" id="FXTH01000001">
    <property type="protein sequence ID" value="SMO38544.1"/>
    <property type="molecule type" value="Genomic_DNA"/>
</dbReference>
<dbReference type="Pfam" id="PF04851">
    <property type="entry name" value="ResIII"/>
    <property type="match status" value="1"/>
</dbReference>
<dbReference type="Gene3D" id="3.90.1570.30">
    <property type="match status" value="1"/>
</dbReference>
<dbReference type="Gene3D" id="3.40.50.300">
    <property type="entry name" value="P-loop containing nucleotide triphosphate hydrolases"/>
    <property type="match status" value="2"/>
</dbReference>
<dbReference type="InterPro" id="IPR007409">
    <property type="entry name" value="Restrct_endonuc_type1_HsdR_N"/>
</dbReference>
<dbReference type="Pfam" id="PF08463">
    <property type="entry name" value="EcoEI_R_C"/>
    <property type="match status" value="1"/>
</dbReference>
<dbReference type="SMART" id="SM00487">
    <property type="entry name" value="DEXDc"/>
    <property type="match status" value="1"/>
</dbReference>
<dbReference type="InterPro" id="IPR013670">
    <property type="entry name" value="EcoEI_R_C_dom"/>
</dbReference>
<dbReference type="CDD" id="cd18799">
    <property type="entry name" value="SF2_C_EcoAI-like"/>
    <property type="match status" value="1"/>
</dbReference>
<dbReference type="Pfam" id="PF00271">
    <property type="entry name" value="Helicase_C"/>
    <property type="match status" value="1"/>
</dbReference>
<proteinExistence type="predicted"/>
<dbReference type="InterPro" id="IPR014001">
    <property type="entry name" value="Helicase_ATP-bd"/>
</dbReference>
<dbReference type="InterPro" id="IPR006935">
    <property type="entry name" value="Helicase/UvrB_N"/>
</dbReference>
<dbReference type="SUPFAM" id="SSF52540">
    <property type="entry name" value="P-loop containing nucleoside triphosphate hydrolases"/>
    <property type="match status" value="2"/>
</dbReference>
<dbReference type="InterPro" id="IPR001650">
    <property type="entry name" value="Helicase_C-like"/>
</dbReference>
<dbReference type="Pfam" id="PF13643">
    <property type="entry name" value="DUF4145"/>
    <property type="match status" value="1"/>
</dbReference>
<dbReference type="GO" id="GO:0005829">
    <property type="term" value="C:cytosol"/>
    <property type="evidence" value="ECO:0007669"/>
    <property type="project" value="TreeGrafter"/>
</dbReference>
<dbReference type="Proteomes" id="UP000317593">
    <property type="component" value="Unassembled WGS sequence"/>
</dbReference>
<organism evidence="3 4">
    <name type="scientific">Fodinibius sediminis</name>
    <dbReference type="NCBI Taxonomy" id="1214077"/>
    <lineage>
        <taxon>Bacteria</taxon>
        <taxon>Pseudomonadati</taxon>
        <taxon>Balneolota</taxon>
        <taxon>Balneolia</taxon>
        <taxon>Balneolales</taxon>
        <taxon>Balneolaceae</taxon>
        <taxon>Fodinibius</taxon>
    </lineage>
</organism>
<gene>
    <name evidence="3" type="ORF">SAMN06265218_101378</name>
</gene>
<dbReference type="GO" id="GO:0009035">
    <property type="term" value="F:type I site-specific deoxyribonuclease activity"/>
    <property type="evidence" value="ECO:0007669"/>
    <property type="project" value="UniProtKB-EC"/>
</dbReference>
<dbReference type="GO" id="GO:0003677">
    <property type="term" value="F:DNA binding"/>
    <property type="evidence" value="ECO:0007669"/>
    <property type="project" value="UniProtKB-KW"/>
</dbReference>
<protein>
    <submittedName>
        <fullName evidence="3">Type I restriction enzyme, R subunit</fullName>
    </submittedName>
</protein>
<evidence type="ECO:0000313" key="4">
    <source>
        <dbReference type="Proteomes" id="UP000317593"/>
    </source>
</evidence>
<dbReference type="AlphaFoldDB" id="A0A521AUQ8"/>
<keyword evidence="4" id="KW-1185">Reference proteome</keyword>
<dbReference type="InterPro" id="IPR027417">
    <property type="entry name" value="P-loop_NTPase"/>
</dbReference>
<dbReference type="GO" id="GO:0009307">
    <property type="term" value="P:DNA restriction-modification system"/>
    <property type="evidence" value="ECO:0007669"/>
    <property type="project" value="UniProtKB-KW"/>
</dbReference>
<dbReference type="RefSeq" id="WP_142712829.1">
    <property type="nucleotide sequence ID" value="NZ_FXTH01000001.1"/>
</dbReference>
<dbReference type="PANTHER" id="PTHR47396:SF1">
    <property type="entry name" value="ATP-DEPENDENT HELICASE IRC3-RELATED"/>
    <property type="match status" value="1"/>
</dbReference>
<reference evidence="3 4" key="1">
    <citation type="submission" date="2017-05" db="EMBL/GenBank/DDBJ databases">
        <authorList>
            <person name="Varghese N."/>
            <person name="Submissions S."/>
        </authorList>
    </citation>
    <scope>NUCLEOTIDE SEQUENCE [LARGE SCALE GENOMIC DNA]</scope>
    <source>
        <strain evidence="3 4">DSM 21194</strain>
    </source>
</reference>
<feature type="domain" description="Helicase ATP-binding" evidence="2">
    <location>
        <begin position="363"/>
        <end position="521"/>
    </location>
</feature>
<evidence type="ECO:0000259" key="2">
    <source>
        <dbReference type="PROSITE" id="PS51192"/>
    </source>
</evidence>
<dbReference type="CDD" id="cd18032">
    <property type="entry name" value="DEXHc_RE_I_III_res"/>
    <property type="match status" value="1"/>
</dbReference>
<dbReference type="PROSITE" id="PS51192">
    <property type="entry name" value="HELICASE_ATP_BIND_1"/>
    <property type="match status" value="1"/>
</dbReference>
<dbReference type="GO" id="GO:0005524">
    <property type="term" value="F:ATP binding"/>
    <property type="evidence" value="ECO:0007669"/>
    <property type="project" value="UniProtKB-KW"/>
</dbReference>
<dbReference type="OrthoDB" id="9759819at2"/>
<accession>A0A521AUQ8</accession>
<name>A0A521AUQ8_9BACT</name>
<sequence>MSNFDFLQPDWPEFVEDAKAVEQLVRFDPRGACGRARYLIEQVVLWMYEYDEDLSLPYDTSLYNITDAMPFKKIVDYKVYNKIHVIRKAGNLALHDNKQVTEDKALQICKETFHVLFWLYRTYTTDEQPKPEIKFDPNKVPEVDFDNLLSSEELKVLEEQMEEKAEKLRELQQSLEAKDEEFKQRNREIKQMRLQTRKFADNHDYNEAETRELLIDVMLREAGWDPGMPNVREYEVDGMPNPSETGYVDYVLWDDNGKPLGLVEAKRTTRSYEEGKHQGKLYADCLEEEFGQRPIIFLSNGYEIWVWDDKQYPPRPTLGFYTKSSLQKLFFQKREKEKLHLVDVDQDISGRYYQNMAVQKVSERFQEGHRRALLTMATGTGKTRTSISITDVLLRYKWAKRVLFLADRNALVRQAYKAYAEHLPDIPIVNLVEEKNDTSARVVFSTYPTMLNQIEQLEEGERKFDPGYFDLVIIDEAHRSVYNKYQAIFDYFDSLLLGLTATPKSDVDHDTYELFRTEQGNPTFAYGLDQAVDDNFLVPPKKISVLGKFLTEGVKYSDLSPEEQKEYDDLLADDETGAIPDHIPPAKLNSWLYNRDTVEKVLKQLMEGGIKVEGGDRVGDTIIFAKNHRHATYIQKIFDENYPHYAGHFAQVIDNKVDYSQDLIDKFCAPGEMPAIAISVDMLDTGIDAPDVVNLVFFKPVRSKAKFYQMIGRGTRLRPDLFGPGQHKEKFLIFDYCGNFEFFEENPEGYENSSSASLSARNFEKRLLLTAKLQNDPYKQDEELQNYRNSILDLLHQQISNLEKQSVQVRPHLKLIHRLENRGVWDHLESHERKEIVRKLAELVPVDLTEDEMSRRFDLLMLTIQHELLDGVLQERATKNNVIALSENLYSKRHIPAVKKVRPTLEKVLSEEFWEAPQLLQLDEVRKNLRELMHLIDAKKREPVYTNFEDNFGEPTVIDSVNESAVDPKRYKRKLIKFIEEHKNHLIIEKIRNGEPLTDKDVETLEEFLVEVDPKVSTDDFHEILGEGMELINFIRSSTGLSRDAVMKEFEEFLQDKRLSSTQIQFIKQMIEFYTQNGHLEVADLYEPPFSFINEDGIEGVFNDKANIIELLIDKVEKLNEVQVG</sequence>
<dbReference type="InterPro" id="IPR025285">
    <property type="entry name" value="DUF4145"/>
</dbReference>